<dbReference type="Proteomes" id="UP000663881">
    <property type="component" value="Unassembled WGS sequence"/>
</dbReference>
<accession>A0A815AN77</accession>
<evidence type="ECO:0000313" key="8">
    <source>
        <dbReference type="EMBL" id="CAF3607212.1"/>
    </source>
</evidence>
<keyword evidence="5" id="KW-0732">Signal</keyword>
<dbReference type="Proteomes" id="UP000663860">
    <property type="component" value="Unassembled WGS sequence"/>
</dbReference>
<dbReference type="OrthoDB" id="7776143at2759"/>
<evidence type="ECO:0000256" key="4">
    <source>
        <dbReference type="SAM" id="Phobius"/>
    </source>
</evidence>
<dbReference type="Pfam" id="PF03022">
    <property type="entry name" value="MRJP"/>
    <property type="match status" value="1"/>
</dbReference>
<feature type="chain" id="PRO_5036226834" description="Major royal jelly protein" evidence="5">
    <location>
        <begin position="19"/>
        <end position="383"/>
    </location>
</feature>
<evidence type="ECO:0000313" key="7">
    <source>
        <dbReference type="EMBL" id="CAF1259036.1"/>
    </source>
</evidence>
<dbReference type="EMBL" id="CAJNOE010000531">
    <property type="protein sequence ID" value="CAF1259036.1"/>
    <property type="molecule type" value="Genomic_DNA"/>
</dbReference>
<dbReference type="Gene3D" id="2.120.10.30">
    <property type="entry name" value="TolB, C-terminal domain"/>
    <property type="match status" value="1"/>
</dbReference>
<dbReference type="EMBL" id="CAJOBB010000199">
    <property type="protein sequence ID" value="CAF3607212.1"/>
    <property type="molecule type" value="Genomic_DNA"/>
</dbReference>
<proteinExistence type="inferred from homology"/>
<reference evidence="7" key="1">
    <citation type="submission" date="2021-02" db="EMBL/GenBank/DDBJ databases">
        <authorList>
            <person name="Nowell W R."/>
        </authorList>
    </citation>
    <scope>NUCLEOTIDE SEQUENCE</scope>
</reference>
<dbReference type="EMBL" id="CAJNON010000055">
    <property type="protein sequence ID" value="CAF0881782.1"/>
    <property type="molecule type" value="Genomic_DNA"/>
</dbReference>
<keyword evidence="4" id="KW-1133">Transmembrane helix</keyword>
<name>A0A815AN77_9BILA</name>
<keyword evidence="4" id="KW-0812">Transmembrane</keyword>
<dbReference type="InterPro" id="IPR017996">
    <property type="entry name" value="MRJP/yellow-related"/>
</dbReference>
<sequence>MMLTNVLLFFLICMNVIADDRLVLVAESPVYQWNGVALTKTNRMFAAFPRALGDVTLSVAEILSNNTLKPIPGGDWNTFNPTNSSNDAGSRFVNINAILTDLNDNLWVVDSGMYGNNTFENGSKLVKINLQNNTVERIYSTSALNAPSGFALNDVRIGSNYAYLTESGLGSLVIINLANGEVRRVLYDHPSTKFAHPTVVRMEGRVVLDQAGQPKRMPNNNLELSSDEKILYYKPSFSYNWFQISTSDLTNPSLTETQLGEKVFVSWNTMPTGGTTMDDKGFIYLMDLERHAIWQQDINNNGSWKLIVQDERIIWGDASDVSADGYLYIPMSQNNRIPSFNNGTNQVERPFKIYKIKINSASSIITLNMILFLISFFNNFFPY</sequence>
<evidence type="ECO:0000313" key="10">
    <source>
        <dbReference type="Proteomes" id="UP000663860"/>
    </source>
</evidence>
<evidence type="ECO:0000256" key="3">
    <source>
        <dbReference type="ARBA" id="ARBA00022525"/>
    </source>
</evidence>
<protein>
    <recommendedName>
        <fullName evidence="11">Major royal jelly protein</fullName>
    </recommendedName>
</protein>
<dbReference type="InterPro" id="IPR011042">
    <property type="entry name" value="6-blade_b-propeller_TolB-like"/>
</dbReference>
<evidence type="ECO:0000313" key="6">
    <source>
        <dbReference type="EMBL" id="CAF0881782.1"/>
    </source>
</evidence>
<organism evidence="7 10">
    <name type="scientific">Adineta steineri</name>
    <dbReference type="NCBI Taxonomy" id="433720"/>
    <lineage>
        <taxon>Eukaryota</taxon>
        <taxon>Metazoa</taxon>
        <taxon>Spiralia</taxon>
        <taxon>Gnathifera</taxon>
        <taxon>Rotifera</taxon>
        <taxon>Eurotatoria</taxon>
        <taxon>Bdelloidea</taxon>
        <taxon>Adinetida</taxon>
        <taxon>Adinetidae</taxon>
        <taxon>Adineta</taxon>
    </lineage>
</organism>
<dbReference type="GO" id="GO:0005576">
    <property type="term" value="C:extracellular region"/>
    <property type="evidence" value="ECO:0007669"/>
    <property type="project" value="UniProtKB-SubCell"/>
</dbReference>
<feature type="signal peptide" evidence="5">
    <location>
        <begin position="1"/>
        <end position="18"/>
    </location>
</feature>
<keyword evidence="3" id="KW-0964">Secreted</keyword>
<comment type="subcellular location">
    <subcellularLocation>
        <location evidence="1">Secreted</location>
    </subcellularLocation>
</comment>
<keyword evidence="4" id="KW-0472">Membrane</keyword>
<dbReference type="PANTHER" id="PTHR10009:SF18">
    <property type="entry name" value="PROTEIN YELLOW-LIKE PROTEIN"/>
    <property type="match status" value="1"/>
</dbReference>
<evidence type="ECO:0000313" key="9">
    <source>
        <dbReference type="EMBL" id="CAF3624172.1"/>
    </source>
</evidence>
<evidence type="ECO:0000256" key="2">
    <source>
        <dbReference type="ARBA" id="ARBA00009127"/>
    </source>
</evidence>
<dbReference type="AlphaFoldDB" id="A0A815AN77"/>
<feature type="transmembrane region" description="Helical" evidence="4">
    <location>
        <begin position="361"/>
        <end position="381"/>
    </location>
</feature>
<dbReference type="SUPFAM" id="SSF63829">
    <property type="entry name" value="Calcium-dependent phosphotriesterase"/>
    <property type="match status" value="1"/>
</dbReference>
<evidence type="ECO:0008006" key="11">
    <source>
        <dbReference type="Google" id="ProtNLM"/>
    </source>
</evidence>
<dbReference type="PANTHER" id="PTHR10009">
    <property type="entry name" value="PROTEIN YELLOW-RELATED"/>
    <property type="match status" value="1"/>
</dbReference>
<comment type="similarity">
    <text evidence="2">Belongs to the major royal jelly protein family.</text>
</comment>
<comment type="caution">
    <text evidence="7">The sequence shown here is derived from an EMBL/GenBank/DDBJ whole genome shotgun (WGS) entry which is preliminary data.</text>
</comment>
<evidence type="ECO:0000256" key="5">
    <source>
        <dbReference type="SAM" id="SignalP"/>
    </source>
</evidence>
<evidence type="ECO:0000256" key="1">
    <source>
        <dbReference type="ARBA" id="ARBA00004613"/>
    </source>
</evidence>
<dbReference type="Proteomes" id="UP000663868">
    <property type="component" value="Unassembled WGS sequence"/>
</dbReference>
<dbReference type="Proteomes" id="UP000663891">
    <property type="component" value="Unassembled WGS sequence"/>
</dbReference>
<gene>
    <name evidence="7" type="ORF">IZO911_LOCUS31782</name>
    <name evidence="8" type="ORF">KXQ929_LOCUS5449</name>
    <name evidence="9" type="ORF">OKA104_LOCUS7782</name>
    <name evidence="6" type="ORF">VCS650_LOCUS8286</name>
</gene>
<dbReference type="EMBL" id="CAJOAY010000305">
    <property type="protein sequence ID" value="CAF3624172.1"/>
    <property type="molecule type" value="Genomic_DNA"/>
</dbReference>